<reference evidence="1" key="1">
    <citation type="submission" date="2022-08" db="EMBL/GenBank/DDBJ databases">
        <authorList>
            <person name="Tistechok S."/>
            <person name="Samborskyy M."/>
            <person name="Roman I."/>
        </authorList>
    </citation>
    <scope>NUCLEOTIDE SEQUENCE</scope>
    <source>
        <strain evidence="1">DSM 103496</strain>
    </source>
</reference>
<gene>
    <name evidence="1" type="ORF">NZH93_08935</name>
</gene>
<comment type="caution">
    <text evidence="1">The sequence shown here is derived from an EMBL/GenBank/DDBJ whole genome shotgun (WGS) entry which is preliminary data.</text>
</comment>
<name>A0A9X2VHY3_9PSEU</name>
<evidence type="ECO:0000313" key="1">
    <source>
        <dbReference type="EMBL" id="MCS7476976.1"/>
    </source>
</evidence>
<dbReference type="EMBL" id="JANYMP010000003">
    <property type="protein sequence ID" value="MCS7476976.1"/>
    <property type="molecule type" value="Genomic_DNA"/>
</dbReference>
<sequence length="228" mass="25269">MRTNLIDHDFDGRLAQLQELVEGARSLSEALAWWTGGGALTIHVLGSRKHVLSAREYVDLRGHRHTTGHERTGMLSSARGGRTLALTRALIIPDRIPRSVRLECGIPHPDNPEVAYATRVPLGVALATTCGPRFRRAEQTVRSIVFHEDETGEPMSLQCTATLLLDDEPIGLVTERLTRLVVEEFAPPGSVADYLRDQDGASDVRPHWWSVESLARRWNTATRGRKAG</sequence>
<keyword evidence="2" id="KW-1185">Reference proteome</keyword>
<dbReference type="RefSeq" id="WP_259622489.1">
    <property type="nucleotide sequence ID" value="NZ_JANYMP010000003.1"/>
</dbReference>
<dbReference type="AlphaFoldDB" id="A0A9X2VHY3"/>
<protein>
    <submittedName>
        <fullName evidence="1">Uncharacterized protein</fullName>
    </submittedName>
</protein>
<organism evidence="1 2">
    <name type="scientific">Umezawaea endophytica</name>
    <dbReference type="NCBI Taxonomy" id="1654476"/>
    <lineage>
        <taxon>Bacteria</taxon>
        <taxon>Bacillati</taxon>
        <taxon>Actinomycetota</taxon>
        <taxon>Actinomycetes</taxon>
        <taxon>Pseudonocardiales</taxon>
        <taxon>Pseudonocardiaceae</taxon>
        <taxon>Umezawaea</taxon>
    </lineage>
</organism>
<dbReference type="Proteomes" id="UP001141259">
    <property type="component" value="Unassembled WGS sequence"/>
</dbReference>
<evidence type="ECO:0000313" key="2">
    <source>
        <dbReference type="Proteomes" id="UP001141259"/>
    </source>
</evidence>
<proteinExistence type="predicted"/>
<accession>A0A9X2VHY3</accession>